<reference evidence="1" key="1">
    <citation type="submission" date="2021-06" db="EMBL/GenBank/DDBJ databases">
        <title>Bradyrhizobium sp. S2-20-1 Genome sequencing.</title>
        <authorList>
            <person name="Jin L."/>
        </authorList>
    </citation>
    <scope>NUCLEOTIDE SEQUENCE</scope>
    <source>
        <strain evidence="1">S2-20-1</strain>
    </source>
</reference>
<dbReference type="Pfam" id="PF11225">
    <property type="entry name" value="DUF3024"/>
    <property type="match status" value="1"/>
</dbReference>
<proteinExistence type="predicted"/>
<sequence>MLSATLIQPAIRPFAHPNDLDRKRIERALKARRRYRYVTPSVTTTIGGYRIESPCCSRNVDRDGGVVDVALLLHDADGARWQLFRKDHQKGLWQLDSTHERLPAALERLNADPDRSFWQ</sequence>
<dbReference type="EMBL" id="CP076134">
    <property type="protein sequence ID" value="QWG14665.1"/>
    <property type="molecule type" value="Genomic_DNA"/>
</dbReference>
<dbReference type="InterPro" id="IPR021388">
    <property type="entry name" value="DUF3024"/>
</dbReference>
<protein>
    <recommendedName>
        <fullName evidence="3">DUF3024 domain-containing protein</fullName>
    </recommendedName>
</protein>
<dbReference type="Proteomes" id="UP000680839">
    <property type="component" value="Chromosome"/>
</dbReference>
<evidence type="ECO:0000313" key="2">
    <source>
        <dbReference type="Proteomes" id="UP000680839"/>
    </source>
</evidence>
<organism evidence="1 2">
    <name type="scientific">Bradyrhizobium sediminis</name>
    <dbReference type="NCBI Taxonomy" id="2840469"/>
    <lineage>
        <taxon>Bacteria</taxon>
        <taxon>Pseudomonadati</taxon>
        <taxon>Pseudomonadota</taxon>
        <taxon>Alphaproteobacteria</taxon>
        <taxon>Hyphomicrobiales</taxon>
        <taxon>Nitrobacteraceae</taxon>
        <taxon>Bradyrhizobium</taxon>
    </lineage>
</organism>
<evidence type="ECO:0008006" key="3">
    <source>
        <dbReference type="Google" id="ProtNLM"/>
    </source>
</evidence>
<evidence type="ECO:0000313" key="1">
    <source>
        <dbReference type="EMBL" id="QWG14665.1"/>
    </source>
</evidence>
<gene>
    <name evidence="1" type="ORF">KMZ29_08400</name>
</gene>
<dbReference type="AlphaFoldDB" id="A0A975NH14"/>
<dbReference type="RefSeq" id="WP_215623268.1">
    <property type="nucleotide sequence ID" value="NZ_CP076134.1"/>
</dbReference>
<accession>A0A975NH14</accession>
<name>A0A975NH14_9BRAD</name>